<feature type="domain" description="EamA" evidence="2">
    <location>
        <begin position="45"/>
        <end position="152"/>
    </location>
</feature>
<dbReference type="GO" id="GO:0016020">
    <property type="term" value="C:membrane"/>
    <property type="evidence" value="ECO:0007669"/>
    <property type="project" value="InterPro"/>
</dbReference>
<dbReference type="Pfam" id="PF00892">
    <property type="entry name" value="EamA"/>
    <property type="match status" value="1"/>
</dbReference>
<dbReference type="VEuPathDB" id="TrichDB:TRFO_18321"/>
<dbReference type="InterPro" id="IPR000620">
    <property type="entry name" value="EamA_dom"/>
</dbReference>
<dbReference type="EMBL" id="MLAK01000573">
    <property type="protein sequence ID" value="OHT12026.1"/>
    <property type="molecule type" value="Genomic_DNA"/>
</dbReference>
<dbReference type="Proteomes" id="UP000179807">
    <property type="component" value="Unassembled WGS sequence"/>
</dbReference>
<evidence type="ECO:0000259" key="2">
    <source>
        <dbReference type="Pfam" id="PF00892"/>
    </source>
</evidence>
<dbReference type="InterPro" id="IPR037185">
    <property type="entry name" value="EmrE-like"/>
</dbReference>
<keyword evidence="1" id="KW-1133">Transmembrane helix</keyword>
<dbReference type="OrthoDB" id="29773at2759"/>
<sequence>MVKPTSIIIPAQIIIGTMYGITQKVLLLQEAQGFAGVRHKFDKPFTQCLLMVCAMMCSLFIRKYWDSNGKGPHPKTSFRTKVILAIPASFDLITTTLNIFGLIYINVSIYQMFRGAHIIFTSLFSILFLKKKITGHEWVGIVIIIVALILIGWSGMYIPGIDGSLEQDTHTAGEKFLGAMLVIIAQVFHATQVILEEYLIRFVGTVGALEVIGNEGFAGLLLLIFVMYPFAFICPGNDPSPLSGGSLENIIDTFTMAFNNGYIILMFFIYIVVAGSYNISAMLCIAFTSSLNEAIVDVVRTLTIWICMLISAAIGLPFGEPWVKYSWMELGGFVLMIIGNFIYNGFIRFPCFKYTGHETNVCEDPISHEPLN</sequence>
<feature type="transmembrane region" description="Helical" evidence="1">
    <location>
        <begin position="325"/>
        <end position="343"/>
    </location>
</feature>
<dbReference type="Gene3D" id="1.10.3730.20">
    <property type="match status" value="1"/>
</dbReference>
<proteinExistence type="predicted"/>
<feature type="transmembrane region" description="Helical" evidence="1">
    <location>
        <begin position="262"/>
        <end position="286"/>
    </location>
</feature>
<feature type="transmembrane region" description="Helical" evidence="1">
    <location>
        <begin position="216"/>
        <end position="233"/>
    </location>
</feature>
<feature type="transmembrane region" description="Helical" evidence="1">
    <location>
        <begin position="298"/>
        <end position="319"/>
    </location>
</feature>
<name>A0A1J4KLL1_9EUKA</name>
<dbReference type="GeneID" id="94834814"/>
<comment type="caution">
    <text evidence="3">The sequence shown here is derived from an EMBL/GenBank/DDBJ whole genome shotgun (WGS) entry which is preliminary data.</text>
</comment>
<protein>
    <submittedName>
        <fullName evidence="3">Integral membrane protein</fullName>
    </submittedName>
</protein>
<accession>A0A1J4KLL1</accession>
<feature type="transmembrane region" description="Helical" evidence="1">
    <location>
        <begin position="138"/>
        <end position="156"/>
    </location>
</feature>
<dbReference type="PANTHER" id="PTHR13146:SF6">
    <property type="entry name" value="THH1_TOM1_TOM3 DOMAIN-CONTAINING PROTEIN"/>
    <property type="match status" value="1"/>
</dbReference>
<feature type="transmembrane region" description="Helical" evidence="1">
    <location>
        <begin position="111"/>
        <end position="129"/>
    </location>
</feature>
<feature type="transmembrane region" description="Helical" evidence="1">
    <location>
        <begin position="176"/>
        <end position="195"/>
    </location>
</feature>
<keyword evidence="1" id="KW-0472">Membrane</keyword>
<dbReference type="RefSeq" id="XP_068365162.1">
    <property type="nucleotide sequence ID" value="XM_068500110.1"/>
</dbReference>
<feature type="transmembrane region" description="Helical" evidence="1">
    <location>
        <begin position="82"/>
        <end position="105"/>
    </location>
</feature>
<keyword evidence="4" id="KW-1185">Reference proteome</keyword>
<dbReference type="AlphaFoldDB" id="A0A1J4KLL1"/>
<reference evidence="3" key="1">
    <citation type="submission" date="2016-10" db="EMBL/GenBank/DDBJ databases">
        <authorList>
            <person name="Benchimol M."/>
            <person name="Almeida L.G."/>
            <person name="Vasconcelos A.T."/>
            <person name="Perreira-Neves A."/>
            <person name="Rosa I.A."/>
            <person name="Tasca T."/>
            <person name="Bogo M.R."/>
            <person name="de Souza W."/>
        </authorList>
    </citation>
    <scope>NUCLEOTIDE SEQUENCE [LARGE SCALE GENOMIC DNA]</scope>
    <source>
        <strain evidence="3">K</strain>
    </source>
</reference>
<gene>
    <name evidence="3" type="ORF">TRFO_18321</name>
</gene>
<evidence type="ECO:0000313" key="3">
    <source>
        <dbReference type="EMBL" id="OHT12026.1"/>
    </source>
</evidence>
<evidence type="ECO:0000313" key="4">
    <source>
        <dbReference type="Proteomes" id="UP000179807"/>
    </source>
</evidence>
<organism evidence="3 4">
    <name type="scientific">Tritrichomonas foetus</name>
    <dbReference type="NCBI Taxonomy" id="1144522"/>
    <lineage>
        <taxon>Eukaryota</taxon>
        <taxon>Metamonada</taxon>
        <taxon>Parabasalia</taxon>
        <taxon>Tritrichomonadida</taxon>
        <taxon>Tritrichomonadidae</taxon>
        <taxon>Tritrichomonas</taxon>
    </lineage>
</organism>
<keyword evidence="1" id="KW-0812">Transmembrane</keyword>
<dbReference type="PANTHER" id="PTHR13146">
    <property type="match status" value="1"/>
</dbReference>
<evidence type="ECO:0000256" key="1">
    <source>
        <dbReference type="SAM" id="Phobius"/>
    </source>
</evidence>
<feature type="transmembrane region" description="Helical" evidence="1">
    <location>
        <begin position="44"/>
        <end position="61"/>
    </location>
</feature>
<dbReference type="SUPFAM" id="SSF103481">
    <property type="entry name" value="Multidrug resistance efflux transporter EmrE"/>
    <property type="match status" value="1"/>
</dbReference>